<evidence type="ECO:0000259" key="7">
    <source>
        <dbReference type="PROSITE" id="PS50118"/>
    </source>
</evidence>
<dbReference type="FunFam" id="1.10.30.10:FF:000003">
    <property type="entry name" value="Putative transcription factor SOX-6"/>
    <property type="match status" value="1"/>
</dbReference>
<keyword evidence="2 5" id="KW-0238">DNA-binding</keyword>
<feature type="compositionally biased region" description="Polar residues" evidence="6">
    <location>
        <begin position="192"/>
        <end position="213"/>
    </location>
</feature>
<dbReference type="GO" id="GO:0000978">
    <property type="term" value="F:RNA polymerase II cis-regulatory region sequence-specific DNA binding"/>
    <property type="evidence" value="ECO:0007669"/>
    <property type="project" value="TreeGrafter"/>
</dbReference>
<evidence type="ECO:0000256" key="4">
    <source>
        <dbReference type="ARBA" id="ARBA00023242"/>
    </source>
</evidence>
<feature type="region of interest" description="Disordered" evidence="6">
    <location>
        <begin position="1"/>
        <end position="106"/>
    </location>
</feature>
<feature type="region of interest" description="Disordered" evidence="6">
    <location>
        <begin position="289"/>
        <end position="322"/>
    </location>
</feature>
<keyword evidence="3" id="KW-0804">Transcription</keyword>
<dbReference type="AlphaFoldDB" id="A0AA89C8D5"/>
<dbReference type="PANTHER" id="PTHR45789">
    <property type="entry name" value="FI18025P1"/>
    <property type="match status" value="1"/>
</dbReference>
<dbReference type="PANTHER" id="PTHR45789:SF2">
    <property type="entry name" value="FI18025P1"/>
    <property type="match status" value="1"/>
</dbReference>
<dbReference type="GO" id="GO:0045165">
    <property type="term" value="P:cell fate commitment"/>
    <property type="evidence" value="ECO:0007669"/>
    <property type="project" value="TreeGrafter"/>
</dbReference>
<feature type="region of interest" description="Disordered" evidence="6">
    <location>
        <begin position="177"/>
        <end position="274"/>
    </location>
</feature>
<dbReference type="PROSITE" id="PS50118">
    <property type="entry name" value="HMG_BOX_2"/>
    <property type="match status" value="1"/>
</dbReference>
<feature type="region of interest" description="Disordered" evidence="6">
    <location>
        <begin position="406"/>
        <end position="426"/>
    </location>
</feature>
<sequence>MSSKRKNTPSKLRTDDVLAHRTNSVNDDSSGGESDAEFDSNLQIVTRSDSETHDSENSNSYKSPPTKKQRILQSVKYESDSDSESELSSNHINGISHPNFLTKSNIGLQRKSMESVLRRLSSKSEVSDIELENNNMTGLNEDHKVKESIQVLLSDGSITEKERRLSEMIAQLQNLKENISKQKQSPTEKLENGTSVSTPTYSHVSPQSLSPVTMDTRHSISPPSIIPPYHASPRSLPSPSNQRRSPPTATAANWTATNGNGTEDIPLNLTKPRDIKSEKLDDAFVAKMTGRIDRNKTPPPAHSNTKRGSSSPPSDVTSLPGAGVRMPWGLPHYVTSPFMMTNPLQVSSMLSSMPSVLSGKTPSDLDKEAMVQEALARQLSHSGMTGPVFPGLHLPMYSHAAMTSLPQMPGVKDRSEPSSDDSQSGNYVQQLQSKMFGAKIIRSQKEKNEAGKPHIKRPMNAFMVWAREERRKILKACPDMHNSNISKILGAKWKAMTNAEKQPYYEEQSRLSKLHMEKHPDYRYRPRPKRTCIVDGKKLRISEYKSLMRARRQDIRRVWYGDSGTTYVEGLLGENSTASSPDNVRQKLSPSACMNGSSHSPLHPGGLNGMSHGLDDDHNMNDLSDDGDLSDHMSEESLDASSV</sequence>
<accession>A0AA89C8D5</accession>
<evidence type="ECO:0000256" key="2">
    <source>
        <dbReference type="ARBA" id="ARBA00023125"/>
    </source>
</evidence>
<dbReference type="InterPro" id="IPR036910">
    <property type="entry name" value="HMG_box_dom_sf"/>
</dbReference>
<feature type="DNA-binding region" description="HMG box" evidence="5">
    <location>
        <begin position="455"/>
        <end position="523"/>
    </location>
</feature>
<keyword evidence="4 5" id="KW-0539">Nucleus</keyword>
<evidence type="ECO:0000313" key="9">
    <source>
        <dbReference type="Proteomes" id="UP001186944"/>
    </source>
</evidence>
<name>A0AA89C8D5_PINIB</name>
<feature type="compositionally biased region" description="Polar residues" evidence="6">
    <location>
        <begin position="21"/>
        <end position="32"/>
    </location>
</feature>
<dbReference type="InterPro" id="IPR051356">
    <property type="entry name" value="SOX/SOX-like_TF"/>
</dbReference>
<feature type="compositionally biased region" description="Low complexity" evidence="6">
    <location>
        <begin position="248"/>
        <end position="262"/>
    </location>
</feature>
<dbReference type="Pfam" id="PF00505">
    <property type="entry name" value="HMG_box"/>
    <property type="match status" value="1"/>
</dbReference>
<feature type="compositionally biased region" description="Polar residues" evidence="6">
    <location>
        <begin position="574"/>
        <end position="600"/>
    </location>
</feature>
<proteinExistence type="predicted"/>
<evidence type="ECO:0000256" key="6">
    <source>
        <dbReference type="SAM" id="MobiDB-lite"/>
    </source>
</evidence>
<feature type="compositionally biased region" description="Polar residues" evidence="6">
    <location>
        <begin position="302"/>
        <end position="317"/>
    </location>
</feature>
<comment type="caution">
    <text evidence="8">The sequence shown here is derived from an EMBL/GenBank/DDBJ whole genome shotgun (WGS) entry which is preliminary data.</text>
</comment>
<keyword evidence="1" id="KW-0805">Transcription regulation</keyword>
<evidence type="ECO:0000313" key="8">
    <source>
        <dbReference type="EMBL" id="KAK3103683.1"/>
    </source>
</evidence>
<gene>
    <name evidence="8" type="ORF">FSP39_020991</name>
</gene>
<dbReference type="GO" id="GO:0005634">
    <property type="term" value="C:nucleus"/>
    <property type="evidence" value="ECO:0007669"/>
    <property type="project" value="UniProtKB-UniRule"/>
</dbReference>
<dbReference type="SMART" id="SM00398">
    <property type="entry name" value="HMG"/>
    <property type="match status" value="1"/>
</dbReference>
<feature type="compositionally biased region" description="Polar residues" evidence="6">
    <location>
        <begin position="235"/>
        <end position="247"/>
    </location>
</feature>
<feature type="region of interest" description="Disordered" evidence="6">
    <location>
        <begin position="573"/>
        <end position="643"/>
    </location>
</feature>
<dbReference type="CDD" id="cd22042">
    <property type="entry name" value="HMG-box_EGL13-like"/>
    <property type="match status" value="1"/>
</dbReference>
<feature type="domain" description="HMG box" evidence="7">
    <location>
        <begin position="455"/>
        <end position="523"/>
    </location>
</feature>
<dbReference type="EMBL" id="VSWD01000005">
    <property type="protein sequence ID" value="KAK3103683.1"/>
    <property type="molecule type" value="Genomic_DNA"/>
</dbReference>
<keyword evidence="9" id="KW-1185">Reference proteome</keyword>
<dbReference type="SUPFAM" id="SSF47095">
    <property type="entry name" value="HMG-box"/>
    <property type="match status" value="1"/>
</dbReference>
<dbReference type="Proteomes" id="UP001186944">
    <property type="component" value="Unassembled WGS sequence"/>
</dbReference>
<evidence type="ECO:0000256" key="1">
    <source>
        <dbReference type="ARBA" id="ARBA00023015"/>
    </source>
</evidence>
<evidence type="ECO:0000256" key="3">
    <source>
        <dbReference type="ARBA" id="ARBA00023163"/>
    </source>
</evidence>
<reference evidence="8" key="1">
    <citation type="submission" date="2019-08" db="EMBL/GenBank/DDBJ databases">
        <title>The improved chromosome-level genome for the pearl oyster Pinctada fucata martensii using PacBio sequencing and Hi-C.</title>
        <authorList>
            <person name="Zheng Z."/>
        </authorList>
    </citation>
    <scope>NUCLEOTIDE SEQUENCE</scope>
    <source>
        <strain evidence="8">ZZ-2019</strain>
        <tissue evidence="8">Adductor muscle</tissue>
    </source>
</reference>
<dbReference type="Gene3D" id="1.10.30.10">
    <property type="entry name" value="High mobility group box domain"/>
    <property type="match status" value="1"/>
</dbReference>
<dbReference type="GO" id="GO:0000981">
    <property type="term" value="F:DNA-binding transcription factor activity, RNA polymerase II-specific"/>
    <property type="evidence" value="ECO:0007669"/>
    <property type="project" value="TreeGrafter"/>
</dbReference>
<protein>
    <recommendedName>
        <fullName evidence="7">HMG box domain-containing protein</fullName>
    </recommendedName>
</protein>
<dbReference type="InterPro" id="IPR009071">
    <property type="entry name" value="HMG_box_dom"/>
</dbReference>
<evidence type="ECO:0000256" key="5">
    <source>
        <dbReference type="PROSITE-ProRule" id="PRU00267"/>
    </source>
</evidence>
<organism evidence="8 9">
    <name type="scientific">Pinctada imbricata</name>
    <name type="common">Atlantic pearl-oyster</name>
    <name type="synonym">Pinctada martensii</name>
    <dbReference type="NCBI Taxonomy" id="66713"/>
    <lineage>
        <taxon>Eukaryota</taxon>
        <taxon>Metazoa</taxon>
        <taxon>Spiralia</taxon>
        <taxon>Lophotrochozoa</taxon>
        <taxon>Mollusca</taxon>
        <taxon>Bivalvia</taxon>
        <taxon>Autobranchia</taxon>
        <taxon>Pteriomorphia</taxon>
        <taxon>Pterioida</taxon>
        <taxon>Pterioidea</taxon>
        <taxon>Pteriidae</taxon>
        <taxon>Pinctada</taxon>
    </lineage>
</organism>